<feature type="chain" id="PRO_5035183603" evidence="1">
    <location>
        <begin position="28"/>
        <end position="192"/>
    </location>
</feature>
<evidence type="ECO:0000313" key="2">
    <source>
        <dbReference type="EMBL" id="MBH8575260.1"/>
    </source>
</evidence>
<dbReference type="AlphaFoldDB" id="A0A8J7I5M3"/>
<evidence type="ECO:0000256" key="1">
    <source>
        <dbReference type="SAM" id="SignalP"/>
    </source>
</evidence>
<gene>
    <name evidence="2" type="ORF">I8752_20025</name>
</gene>
<reference evidence="2 3" key="1">
    <citation type="journal article" date="2021" name="Int. J. Syst. Evol. Microbiol.">
        <title>Amazonocrinis nigriterrae gen. nov., sp. nov., Atlanticothrix silvestris gen. nov., sp. nov. and Dendronalium phyllosphericum gen. nov., sp. nov., nostocacean cyanobacteria from Brazilian environments.</title>
        <authorList>
            <person name="Alvarenga D.O."/>
            <person name="Andreote A.P.D."/>
            <person name="Branco L.H.Z."/>
            <person name="Delbaje E."/>
            <person name="Cruz R.B."/>
            <person name="Varani A.M."/>
            <person name="Fiore M.F."/>
        </authorList>
    </citation>
    <scope>NUCLEOTIDE SEQUENCE [LARGE SCALE GENOMIC DNA]</scope>
    <source>
        <strain evidence="2 3">CENA369</strain>
    </source>
</reference>
<dbReference type="InterPro" id="IPR021256">
    <property type="entry name" value="DUF2808"/>
</dbReference>
<name>A0A8J7I5M3_9NOST</name>
<dbReference type="RefSeq" id="WP_214434052.1">
    <property type="nucleotide sequence ID" value="NZ_CAWPUQ010000023.1"/>
</dbReference>
<comment type="caution">
    <text evidence="2">The sequence shown here is derived from an EMBL/GenBank/DDBJ whole genome shotgun (WGS) entry which is preliminary data.</text>
</comment>
<feature type="signal peptide" evidence="1">
    <location>
        <begin position="1"/>
        <end position="27"/>
    </location>
</feature>
<protein>
    <submittedName>
        <fullName evidence="2">DUF2808 domain-containing protein</fullName>
    </submittedName>
</protein>
<dbReference type="Proteomes" id="UP000662314">
    <property type="component" value="Unassembled WGS sequence"/>
</dbReference>
<accession>A0A8J7I5M3</accession>
<dbReference type="EMBL" id="JAECZA010000119">
    <property type="protein sequence ID" value="MBH8575260.1"/>
    <property type="molecule type" value="Genomic_DNA"/>
</dbReference>
<organism evidence="2 3">
    <name type="scientific">Dendronalium phyllosphericum CENA369</name>
    <dbReference type="NCBI Taxonomy" id="1725256"/>
    <lineage>
        <taxon>Bacteria</taxon>
        <taxon>Bacillati</taxon>
        <taxon>Cyanobacteriota</taxon>
        <taxon>Cyanophyceae</taxon>
        <taxon>Nostocales</taxon>
        <taxon>Nostocaceae</taxon>
        <taxon>Dendronalium</taxon>
        <taxon>Dendronalium phyllosphericum</taxon>
    </lineage>
</organism>
<keyword evidence="1" id="KW-0732">Signal</keyword>
<proteinExistence type="predicted"/>
<evidence type="ECO:0000313" key="3">
    <source>
        <dbReference type="Proteomes" id="UP000662314"/>
    </source>
</evidence>
<sequence>MRLRILWGTAIATTAMMAGYAFQPSHAIQLQDGTVYFAEPPRLVGATTTYNDVYVWGATYYFTLSLPENAGEPLQKITINQREGADYIRFDLKDSFAFEGSRSHKGQKIGLRDAISDRKTQTVSLTFDPAVSPGTTITIGLKPVQNPTISGVYLFGVTAFPPGEKSHGQFLGFGRLQFYSRGFGYFHSPFGW</sequence>
<keyword evidence="3" id="KW-1185">Reference proteome</keyword>
<dbReference type="Pfam" id="PF10989">
    <property type="entry name" value="DUF2808"/>
    <property type="match status" value="1"/>
</dbReference>